<sequence>MNQLTYTDLKALILACRSDLEELFESGDLSDTTFDEIDFDSLSRTELAEKINDSSGKEIPDDIVFEAATPRVLLEKVNAYLTGT</sequence>
<dbReference type="Gene3D" id="1.10.1200.10">
    <property type="entry name" value="ACP-like"/>
    <property type="match status" value="1"/>
</dbReference>
<name>A0A6G4X2P4_9ACTN</name>
<evidence type="ECO:0000313" key="2">
    <source>
        <dbReference type="EMBL" id="NGO71775.1"/>
    </source>
</evidence>
<dbReference type="AlphaFoldDB" id="A0A6G4X2P4"/>
<dbReference type="InterPro" id="IPR036736">
    <property type="entry name" value="ACP-like_sf"/>
</dbReference>
<keyword evidence="3" id="KW-1185">Reference proteome</keyword>
<evidence type="ECO:0000259" key="1">
    <source>
        <dbReference type="PROSITE" id="PS50075"/>
    </source>
</evidence>
<protein>
    <submittedName>
        <fullName evidence="2">Acyl carrier protein</fullName>
    </submittedName>
</protein>
<dbReference type="PROSITE" id="PS50075">
    <property type="entry name" value="CARRIER"/>
    <property type="match status" value="1"/>
</dbReference>
<dbReference type="EMBL" id="JAAKZZ010000351">
    <property type="protein sequence ID" value="NGO71775.1"/>
    <property type="molecule type" value="Genomic_DNA"/>
</dbReference>
<proteinExistence type="predicted"/>
<dbReference type="RefSeq" id="WP_165301402.1">
    <property type="nucleotide sequence ID" value="NZ_JAAKZZ010000351.1"/>
</dbReference>
<gene>
    <name evidence="2" type="ORF">G5C65_26170</name>
</gene>
<comment type="caution">
    <text evidence="2">The sequence shown here is derived from an EMBL/GenBank/DDBJ whole genome shotgun (WGS) entry which is preliminary data.</text>
</comment>
<dbReference type="Proteomes" id="UP000477722">
    <property type="component" value="Unassembled WGS sequence"/>
</dbReference>
<reference evidence="2 3" key="1">
    <citation type="submission" date="2020-02" db="EMBL/GenBank/DDBJ databases">
        <title>Whole-genome analyses of novel actinobacteria.</title>
        <authorList>
            <person name="Sahin N."/>
            <person name="Tatar D."/>
        </authorList>
    </citation>
    <scope>NUCLEOTIDE SEQUENCE [LARGE SCALE GENOMIC DNA]</scope>
    <source>
        <strain evidence="2 3">SB3404</strain>
    </source>
</reference>
<dbReference type="SUPFAM" id="SSF47336">
    <property type="entry name" value="ACP-like"/>
    <property type="match status" value="1"/>
</dbReference>
<accession>A0A6G4X2P4</accession>
<evidence type="ECO:0000313" key="3">
    <source>
        <dbReference type="Proteomes" id="UP000477722"/>
    </source>
</evidence>
<dbReference type="InterPro" id="IPR009081">
    <property type="entry name" value="PP-bd_ACP"/>
</dbReference>
<dbReference type="Pfam" id="PF00550">
    <property type="entry name" value="PP-binding"/>
    <property type="match status" value="1"/>
</dbReference>
<feature type="domain" description="Carrier" evidence="1">
    <location>
        <begin position="7"/>
        <end position="81"/>
    </location>
</feature>
<organism evidence="2 3">
    <name type="scientific">Streptomyces boncukensis</name>
    <dbReference type="NCBI Taxonomy" id="2711219"/>
    <lineage>
        <taxon>Bacteria</taxon>
        <taxon>Bacillati</taxon>
        <taxon>Actinomycetota</taxon>
        <taxon>Actinomycetes</taxon>
        <taxon>Kitasatosporales</taxon>
        <taxon>Streptomycetaceae</taxon>
        <taxon>Streptomyces</taxon>
    </lineage>
</organism>